<comment type="caution">
    <text evidence="1">The sequence shown here is derived from an EMBL/GenBank/DDBJ whole genome shotgun (WGS) entry which is preliminary data.</text>
</comment>
<keyword evidence="2" id="KW-1185">Reference proteome</keyword>
<evidence type="ECO:0000313" key="2">
    <source>
        <dbReference type="Proteomes" id="UP001217485"/>
    </source>
</evidence>
<dbReference type="EMBL" id="JAQNDK010000002">
    <property type="protein sequence ID" value="MDC0680894.1"/>
    <property type="molecule type" value="Genomic_DNA"/>
</dbReference>
<gene>
    <name evidence="1" type="ORF">POL72_24355</name>
</gene>
<name>A0ABT5C575_9BACT</name>
<organism evidence="1 2">
    <name type="scientific">Sorangium atrum</name>
    <dbReference type="NCBI Taxonomy" id="2995308"/>
    <lineage>
        <taxon>Bacteria</taxon>
        <taxon>Pseudomonadati</taxon>
        <taxon>Myxococcota</taxon>
        <taxon>Polyangia</taxon>
        <taxon>Polyangiales</taxon>
        <taxon>Polyangiaceae</taxon>
        <taxon>Sorangium</taxon>
    </lineage>
</organism>
<proteinExistence type="predicted"/>
<reference evidence="1 2" key="1">
    <citation type="submission" date="2023-01" db="EMBL/GenBank/DDBJ databases">
        <title>Minimal conservation of predation-associated metabolite biosynthetic gene clusters underscores biosynthetic potential of Myxococcota including descriptions for ten novel species: Archangium lansinium sp. nov., Myxococcus landrumus sp. nov., Nannocystis bai.</title>
        <authorList>
            <person name="Ahearne A."/>
            <person name="Stevens C."/>
            <person name="Dowd S."/>
        </authorList>
    </citation>
    <scope>NUCLEOTIDE SEQUENCE [LARGE SCALE GENOMIC DNA]</scope>
    <source>
        <strain evidence="1 2">WIWO2</strain>
    </source>
</reference>
<dbReference type="RefSeq" id="WP_272097916.1">
    <property type="nucleotide sequence ID" value="NZ_JAQNDK010000002.1"/>
</dbReference>
<dbReference type="Proteomes" id="UP001217485">
    <property type="component" value="Unassembled WGS sequence"/>
</dbReference>
<sequence length="101" mass="11216">MKLSALRIAEPCHEDWNVMPGDARERGCAACQTRVLNLSELSRAEAEEALARRPPDGRLCVRFARDEGGEVATRTLQEERFLAALLALQSLAARRRAEEAP</sequence>
<protein>
    <submittedName>
        <fullName evidence="1">Uncharacterized protein</fullName>
    </submittedName>
</protein>
<accession>A0ABT5C575</accession>
<evidence type="ECO:0000313" key="1">
    <source>
        <dbReference type="EMBL" id="MDC0680894.1"/>
    </source>
</evidence>